<dbReference type="Proteomes" id="UP000678374">
    <property type="component" value="Unassembled WGS sequence"/>
</dbReference>
<name>A0A940YHI7_9BURK</name>
<sequence length="202" mass="21862">MTDLAVRLHWSTLVGLRAVRAQRGPRSGQGGHPVSLFSLQRTALVGICAALAACAASQPDPSRLTREQLLACEETKIELAVEAARLRQRQTNLGTLQAKLQEANRQLWTQANTHPVPGSGASLEVMETAATLNAAIDGSNADASALRADAQAYNQRTEAYNRACAGKWFRPIDVDWVKHQLRERRAARAAASASAVRDDSIR</sequence>
<evidence type="ECO:0000313" key="2">
    <source>
        <dbReference type="Proteomes" id="UP000678374"/>
    </source>
</evidence>
<organism evidence="1 2">
    <name type="scientific">Ideonella aquatica</name>
    <dbReference type="NCBI Taxonomy" id="2824119"/>
    <lineage>
        <taxon>Bacteria</taxon>
        <taxon>Pseudomonadati</taxon>
        <taxon>Pseudomonadota</taxon>
        <taxon>Betaproteobacteria</taxon>
        <taxon>Burkholderiales</taxon>
        <taxon>Sphaerotilaceae</taxon>
        <taxon>Ideonella</taxon>
    </lineage>
</organism>
<comment type="caution">
    <text evidence="1">The sequence shown here is derived from an EMBL/GenBank/DDBJ whole genome shotgun (WGS) entry which is preliminary data.</text>
</comment>
<dbReference type="AlphaFoldDB" id="A0A940YHI7"/>
<gene>
    <name evidence="1" type="ORF">KAK06_07735</name>
</gene>
<protein>
    <submittedName>
        <fullName evidence="1">Uncharacterized protein</fullName>
    </submittedName>
</protein>
<accession>A0A940YHI7</accession>
<keyword evidence="2" id="KW-1185">Reference proteome</keyword>
<dbReference type="RefSeq" id="WP_210801364.1">
    <property type="nucleotide sequence ID" value="NZ_JAGQDE010000005.1"/>
</dbReference>
<dbReference type="EMBL" id="JAGQDE010000005">
    <property type="protein sequence ID" value="MBQ0958847.1"/>
    <property type="molecule type" value="Genomic_DNA"/>
</dbReference>
<evidence type="ECO:0000313" key="1">
    <source>
        <dbReference type="EMBL" id="MBQ0958847.1"/>
    </source>
</evidence>
<proteinExistence type="predicted"/>
<reference evidence="1" key="1">
    <citation type="submission" date="2021-04" db="EMBL/GenBank/DDBJ databases">
        <title>The genome sequence of Ideonella sp. 4Y11.</title>
        <authorList>
            <person name="Liu Y."/>
        </authorList>
    </citation>
    <scope>NUCLEOTIDE SEQUENCE</scope>
    <source>
        <strain evidence="1">4Y11</strain>
    </source>
</reference>